<dbReference type="GO" id="GO:0005525">
    <property type="term" value="F:GTP binding"/>
    <property type="evidence" value="ECO:0007669"/>
    <property type="project" value="UniProtKB-KW"/>
</dbReference>
<dbReference type="InterPro" id="IPR006762">
    <property type="entry name" value="Gtr1_RagA"/>
</dbReference>
<dbReference type="GO" id="GO:0000329">
    <property type="term" value="C:fungal-type vacuole membrane"/>
    <property type="evidence" value="ECO:0007669"/>
    <property type="project" value="TreeGrafter"/>
</dbReference>
<feature type="region of interest" description="Disordered" evidence="8">
    <location>
        <begin position="1"/>
        <end position="22"/>
    </location>
</feature>
<keyword evidence="12" id="KW-1185">Reference proteome</keyword>
<dbReference type="Proteomes" id="UP000567179">
    <property type="component" value="Unassembled WGS sequence"/>
</dbReference>
<feature type="compositionally biased region" description="Polar residues" evidence="8">
    <location>
        <begin position="1"/>
        <end position="16"/>
    </location>
</feature>
<keyword evidence="5" id="KW-0342">GTP-binding</keyword>
<dbReference type="InterPro" id="IPR039400">
    <property type="entry name" value="RagC/D"/>
</dbReference>
<dbReference type="Pfam" id="PF04670">
    <property type="entry name" value="Gtr1_RagA"/>
    <property type="match status" value="1"/>
</dbReference>
<feature type="compositionally biased region" description="Basic and acidic residues" evidence="8">
    <location>
        <begin position="317"/>
        <end position="345"/>
    </location>
</feature>
<protein>
    <recommendedName>
        <fullName evidence="10">DUF6533 domain-containing protein</fullName>
    </recommendedName>
</protein>
<dbReference type="PANTHER" id="PTHR11259:SF2">
    <property type="entry name" value="GH16429P"/>
    <property type="match status" value="1"/>
</dbReference>
<dbReference type="PANTHER" id="PTHR11259">
    <property type="entry name" value="RAS-RELATED GTP BINDING RAG/GTR YEAST"/>
    <property type="match status" value="1"/>
</dbReference>
<organism evidence="11 12">
    <name type="scientific">Psilocybe cf. subviscida</name>
    <dbReference type="NCBI Taxonomy" id="2480587"/>
    <lineage>
        <taxon>Eukaryota</taxon>
        <taxon>Fungi</taxon>
        <taxon>Dikarya</taxon>
        <taxon>Basidiomycota</taxon>
        <taxon>Agaricomycotina</taxon>
        <taxon>Agaricomycetes</taxon>
        <taxon>Agaricomycetidae</taxon>
        <taxon>Agaricales</taxon>
        <taxon>Agaricineae</taxon>
        <taxon>Strophariaceae</taxon>
        <taxon>Psilocybe</taxon>
    </lineage>
</organism>
<dbReference type="OrthoDB" id="26136at2759"/>
<evidence type="ECO:0000256" key="4">
    <source>
        <dbReference type="ARBA" id="ARBA00022801"/>
    </source>
</evidence>
<evidence type="ECO:0000313" key="11">
    <source>
        <dbReference type="EMBL" id="KAF5327656.1"/>
    </source>
</evidence>
<comment type="catalytic activity">
    <reaction evidence="7">
        <text>GTP + H2O = GDP + phosphate + H(+)</text>
        <dbReference type="Rhea" id="RHEA:19669"/>
        <dbReference type="ChEBI" id="CHEBI:15377"/>
        <dbReference type="ChEBI" id="CHEBI:15378"/>
        <dbReference type="ChEBI" id="CHEBI:37565"/>
        <dbReference type="ChEBI" id="CHEBI:43474"/>
        <dbReference type="ChEBI" id="CHEBI:58189"/>
    </reaction>
    <physiologicalReaction direction="left-to-right" evidence="7">
        <dbReference type="Rhea" id="RHEA:19670"/>
    </physiologicalReaction>
</comment>
<evidence type="ECO:0000256" key="5">
    <source>
        <dbReference type="ARBA" id="ARBA00023134"/>
    </source>
</evidence>
<keyword evidence="9" id="KW-1133">Transmembrane helix</keyword>
<accession>A0A8H5F8I7</accession>
<gene>
    <name evidence="11" type="ORF">D9619_004797</name>
</gene>
<dbReference type="GO" id="GO:0012505">
    <property type="term" value="C:endomembrane system"/>
    <property type="evidence" value="ECO:0007669"/>
    <property type="project" value="UniProtKB-SubCell"/>
</dbReference>
<keyword evidence="4" id="KW-0378">Hydrolase</keyword>
<dbReference type="GO" id="GO:1990131">
    <property type="term" value="C:Gtr1-Gtr2 GTPase complex"/>
    <property type="evidence" value="ECO:0007669"/>
    <property type="project" value="TreeGrafter"/>
</dbReference>
<dbReference type="Gene3D" id="3.30.450.190">
    <property type="match status" value="1"/>
</dbReference>
<evidence type="ECO:0000256" key="9">
    <source>
        <dbReference type="SAM" id="Phobius"/>
    </source>
</evidence>
<comment type="similarity">
    <text evidence="2">Belongs to the GTR/RAG GTP-binding protein family.</text>
</comment>
<feature type="compositionally biased region" description="Polar residues" evidence="8">
    <location>
        <begin position="269"/>
        <end position="280"/>
    </location>
</feature>
<dbReference type="Gene3D" id="3.40.50.300">
    <property type="entry name" value="P-loop containing nucleotide triphosphate hydrolases"/>
    <property type="match status" value="1"/>
</dbReference>
<dbReference type="GO" id="GO:0009267">
    <property type="term" value="P:cellular response to starvation"/>
    <property type="evidence" value="ECO:0007669"/>
    <property type="project" value="TreeGrafter"/>
</dbReference>
<dbReference type="InterPro" id="IPR045340">
    <property type="entry name" value="DUF6533"/>
</dbReference>
<dbReference type="GO" id="GO:0005634">
    <property type="term" value="C:nucleus"/>
    <property type="evidence" value="ECO:0007669"/>
    <property type="project" value="TreeGrafter"/>
</dbReference>
<feature type="compositionally biased region" description="Low complexity" evidence="8">
    <location>
        <begin position="281"/>
        <end position="296"/>
    </location>
</feature>
<dbReference type="AlphaFoldDB" id="A0A8H5F8I7"/>
<comment type="caution">
    <text evidence="11">The sequence shown here is derived from an EMBL/GenBank/DDBJ whole genome shotgun (WGS) entry which is preliminary data.</text>
</comment>
<evidence type="ECO:0000256" key="1">
    <source>
        <dbReference type="ARBA" id="ARBA00004308"/>
    </source>
</evidence>
<evidence type="ECO:0000256" key="6">
    <source>
        <dbReference type="ARBA" id="ARBA00023136"/>
    </source>
</evidence>
<reference evidence="11 12" key="1">
    <citation type="journal article" date="2020" name="ISME J.">
        <title>Uncovering the hidden diversity of litter-decomposition mechanisms in mushroom-forming fungi.</title>
        <authorList>
            <person name="Floudas D."/>
            <person name="Bentzer J."/>
            <person name="Ahren D."/>
            <person name="Johansson T."/>
            <person name="Persson P."/>
            <person name="Tunlid A."/>
        </authorList>
    </citation>
    <scope>NUCLEOTIDE SEQUENCE [LARGE SCALE GENOMIC DNA]</scope>
    <source>
        <strain evidence="11 12">CBS 101986</strain>
    </source>
</reference>
<feature type="transmembrane region" description="Helical" evidence="9">
    <location>
        <begin position="687"/>
        <end position="704"/>
    </location>
</feature>
<comment type="subcellular location">
    <subcellularLocation>
        <location evidence="1">Endomembrane system</location>
    </subcellularLocation>
</comment>
<dbReference type="CDD" id="cd11385">
    <property type="entry name" value="RagC_like"/>
    <property type="match status" value="1"/>
</dbReference>
<dbReference type="SUPFAM" id="SSF52540">
    <property type="entry name" value="P-loop containing nucleoside triphosphate hydrolases"/>
    <property type="match status" value="1"/>
</dbReference>
<feature type="compositionally biased region" description="Low complexity" evidence="8">
    <location>
        <begin position="353"/>
        <end position="366"/>
    </location>
</feature>
<feature type="domain" description="DUF6533" evidence="10">
    <location>
        <begin position="487"/>
        <end position="531"/>
    </location>
</feature>
<keyword evidence="3" id="KW-0547">Nucleotide-binding</keyword>
<name>A0A8H5F8I7_9AGAR</name>
<keyword evidence="9" id="KW-0812">Transmembrane</keyword>
<evidence type="ECO:0000259" key="10">
    <source>
        <dbReference type="Pfam" id="PF20151"/>
    </source>
</evidence>
<evidence type="ECO:0000256" key="3">
    <source>
        <dbReference type="ARBA" id="ARBA00022741"/>
    </source>
</evidence>
<feature type="region of interest" description="Disordered" evidence="8">
    <location>
        <begin position="268"/>
        <end position="393"/>
    </location>
</feature>
<dbReference type="Pfam" id="PF20151">
    <property type="entry name" value="DUF6533"/>
    <property type="match status" value="1"/>
</dbReference>
<evidence type="ECO:0000313" key="12">
    <source>
        <dbReference type="Proteomes" id="UP000567179"/>
    </source>
</evidence>
<evidence type="ECO:0000256" key="7">
    <source>
        <dbReference type="ARBA" id="ARBA00049117"/>
    </source>
</evidence>
<sequence>MTTNYASTSQRPQTNGLHKGPLPRTKILLLGLRRAGKTSIQQVLFNNLPPNQTFYLESTMRITKVSVNTVIPLEIWDCPGNITAETLGVPLSEFSTIIFVIDIRDLYNQPISKLVEFIVASYEQNPDIILEVFVHKAEKLQDDDKIENFRQIHERVSDRLLDMSPEYEQMQLNFHLTSVYDHSLHEAMSRVLHKLIDALPFLEELLNVFCANSQSPKAFLFDTRSRLYVATDASPVDSVTHNLCCDYLLMLNAFGPLYKTISERHSLETSHTPAPTAATNSPLSSARAHSMSSSHLPSIKSPVLERNASSDLLTPRKGRDYSPLKRPHDITPNNGHDRPQVDKKQPVTPPFHSTDSSSTLISSSTSHSRERDRSQSKARNSDGSGPGSASGFTNGREFFYPSACTALATPSSPSGGTTTLAYYLITKNLALLALIPTALYEERRGLLEYNVGPNGGNRFFSALFNVLLGLPKFGSALKKQDRFIRFCIQYASVTLLYYDYILTFSREVKQFWCRKFAISTVLYWCCRYAMVANVIYTLALAEKLPTLRYHVMSNARDTTDVNDMELRHRIPDMCDAERNRAGRDSLGLGRKDICRLFIVVLSTIHIFYIACNGSKGKPPSDITSLLRRIRKYTDIGPVPGVTNILTLVYEVLSAVLTTIQCIRSLSFSGSPWKAQRQGLTYLVMQQGLLYFGFVSLFTIAAVILQTKAPNGSFINRLINALTLPISGQMTARFLIHLREWTPHDADSSSLNELFQDTRVASADDGPIEFRSITPRNRDGEEDNAISGNWATSKIANLSTGDSHVRRRPSAESFALRNKRAIRVRAECEDDVQTQVDRPGSRRGGT</sequence>
<dbReference type="InterPro" id="IPR027417">
    <property type="entry name" value="P-loop_NTPase"/>
</dbReference>
<evidence type="ECO:0000256" key="2">
    <source>
        <dbReference type="ARBA" id="ARBA00007756"/>
    </source>
</evidence>
<keyword evidence="6 9" id="KW-0472">Membrane</keyword>
<dbReference type="GO" id="GO:0003924">
    <property type="term" value="F:GTPase activity"/>
    <property type="evidence" value="ECO:0007669"/>
    <property type="project" value="TreeGrafter"/>
</dbReference>
<dbReference type="EMBL" id="JAACJJ010000014">
    <property type="protein sequence ID" value="KAF5327656.1"/>
    <property type="molecule type" value="Genomic_DNA"/>
</dbReference>
<dbReference type="GO" id="GO:1904263">
    <property type="term" value="P:positive regulation of TORC1 signaling"/>
    <property type="evidence" value="ECO:0007669"/>
    <property type="project" value="TreeGrafter"/>
</dbReference>
<dbReference type="GO" id="GO:0010507">
    <property type="term" value="P:negative regulation of autophagy"/>
    <property type="evidence" value="ECO:0007669"/>
    <property type="project" value="TreeGrafter"/>
</dbReference>
<proteinExistence type="inferred from homology"/>
<evidence type="ECO:0000256" key="8">
    <source>
        <dbReference type="SAM" id="MobiDB-lite"/>
    </source>
</evidence>